<comment type="similarity">
    <text evidence="2">Belongs to the endopolyphosphatase PPN1 family.</text>
</comment>
<evidence type="ECO:0000313" key="14">
    <source>
        <dbReference type="Proteomes" id="UP001338582"/>
    </source>
</evidence>
<dbReference type="GO" id="GO:0000324">
    <property type="term" value="C:fungal-type vacuole"/>
    <property type="evidence" value="ECO:0007669"/>
    <property type="project" value="TreeGrafter"/>
</dbReference>
<accession>A0AAX4HCB0</accession>
<dbReference type="AlphaFoldDB" id="A0AAX4HCB0"/>
<evidence type="ECO:0000256" key="6">
    <source>
        <dbReference type="ARBA" id="ARBA00022692"/>
    </source>
</evidence>
<dbReference type="GO" id="GO:0004309">
    <property type="term" value="F:exopolyphosphatase activity"/>
    <property type="evidence" value="ECO:0007669"/>
    <property type="project" value="TreeGrafter"/>
</dbReference>
<evidence type="ECO:0000256" key="10">
    <source>
        <dbReference type="ARBA" id="ARBA00023136"/>
    </source>
</evidence>
<evidence type="ECO:0000256" key="9">
    <source>
        <dbReference type="ARBA" id="ARBA00022989"/>
    </source>
</evidence>
<dbReference type="GO" id="GO:0000298">
    <property type="term" value="F:endopolyphosphatase activity"/>
    <property type="evidence" value="ECO:0007669"/>
    <property type="project" value="UniProtKB-EC"/>
</dbReference>
<organism evidence="13 14">
    <name type="scientific">Australozyma saopauloensis</name>
    <dbReference type="NCBI Taxonomy" id="291208"/>
    <lineage>
        <taxon>Eukaryota</taxon>
        <taxon>Fungi</taxon>
        <taxon>Dikarya</taxon>
        <taxon>Ascomycota</taxon>
        <taxon>Saccharomycotina</taxon>
        <taxon>Pichiomycetes</taxon>
        <taxon>Metschnikowiaceae</taxon>
        <taxon>Australozyma</taxon>
    </lineage>
</organism>
<keyword evidence="9" id="KW-1133">Transmembrane helix</keyword>
<gene>
    <name evidence="13" type="ORF">PUMCH_003571</name>
</gene>
<dbReference type="EMBL" id="CP138897">
    <property type="protein sequence ID" value="WPK26222.1"/>
    <property type="molecule type" value="Genomic_DNA"/>
</dbReference>
<keyword evidence="11" id="KW-0325">Glycoprotein</keyword>
<name>A0AAX4HCB0_9ASCO</name>
<dbReference type="RefSeq" id="XP_062878603.1">
    <property type="nucleotide sequence ID" value="XM_063022533.1"/>
</dbReference>
<keyword evidence="7 12" id="KW-0378">Hydrolase</keyword>
<dbReference type="SUPFAM" id="SSF56300">
    <property type="entry name" value="Metallo-dependent phosphatases"/>
    <property type="match status" value="1"/>
</dbReference>
<keyword evidence="14" id="KW-1185">Reference proteome</keyword>
<reference evidence="13 14" key="1">
    <citation type="submission" date="2023-10" db="EMBL/GenBank/DDBJ databases">
        <title>Draft Genome Sequence of Candida saopaulonensis from a very Premature Infant with Sepsis.</title>
        <authorList>
            <person name="Ning Y."/>
            <person name="Dai R."/>
            <person name="Xiao M."/>
            <person name="Xu Y."/>
            <person name="Yan Q."/>
            <person name="Zhang L."/>
        </authorList>
    </citation>
    <scope>NUCLEOTIDE SEQUENCE [LARGE SCALE GENOMIC DNA]</scope>
    <source>
        <strain evidence="13 14">19XY460</strain>
    </source>
</reference>
<dbReference type="EC" id="3.6.1.10" evidence="3 12"/>
<dbReference type="InterPro" id="IPR029052">
    <property type="entry name" value="Metallo-depent_PP-like"/>
</dbReference>
<evidence type="ECO:0000256" key="7">
    <source>
        <dbReference type="ARBA" id="ARBA00022801"/>
    </source>
</evidence>
<dbReference type="PIRSF" id="PIRSF027093">
    <property type="entry name" value="EndopolyPtase_N1"/>
    <property type="match status" value="1"/>
</dbReference>
<comment type="function">
    <text evidence="12">Catalyzes the hydrolysis of inorganic polyphosphate (polyP) chains of many hundreds of phosphate residues into shorter lengths.</text>
</comment>
<keyword evidence="5 12" id="KW-0926">Vacuole</keyword>
<dbReference type="CDD" id="cd00842">
    <property type="entry name" value="MPP_ASMase"/>
    <property type="match status" value="1"/>
</dbReference>
<evidence type="ECO:0000256" key="4">
    <source>
        <dbReference type="ARBA" id="ARBA00014458"/>
    </source>
</evidence>
<dbReference type="KEGG" id="asau:88174634"/>
<comment type="subcellular location">
    <subcellularLocation>
        <location evidence="1">Vacuole membrane</location>
        <topology evidence="1">Single-pass type II membrane protein</topology>
    </subcellularLocation>
</comment>
<proteinExistence type="inferred from homology"/>
<dbReference type="PANTHER" id="PTHR10340">
    <property type="entry name" value="SPHINGOMYELIN PHOSPHODIESTERASE"/>
    <property type="match status" value="1"/>
</dbReference>
<dbReference type="GO" id="GO:0006798">
    <property type="term" value="P:polyphosphate catabolic process"/>
    <property type="evidence" value="ECO:0007669"/>
    <property type="project" value="TreeGrafter"/>
</dbReference>
<evidence type="ECO:0000256" key="11">
    <source>
        <dbReference type="ARBA" id="ARBA00023180"/>
    </source>
</evidence>
<evidence type="ECO:0000256" key="8">
    <source>
        <dbReference type="ARBA" id="ARBA00022968"/>
    </source>
</evidence>
<dbReference type="GO" id="GO:0005774">
    <property type="term" value="C:vacuolar membrane"/>
    <property type="evidence" value="ECO:0007669"/>
    <property type="project" value="UniProtKB-SubCell"/>
</dbReference>
<keyword evidence="10 12" id="KW-0472">Membrane</keyword>
<evidence type="ECO:0000256" key="3">
    <source>
        <dbReference type="ARBA" id="ARBA00012459"/>
    </source>
</evidence>
<evidence type="ECO:0000256" key="2">
    <source>
        <dbReference type="ARBA" id="ARBA00010399"/>
    </source>
</evidence>
<dbReference type="Proteomes" id="UP001338582">
    <property type="component" value="Chromosome 4"/>
</dbReference>
<comment type="catalytic activity">
    <reaction evidence="12">
        <text>[phosphate](n+1) + n H2O = (n+1) phosphate + n H(+)</text>
        <dbReference type="Rhea" id="RHEA:22452"/>
        <dbReference type="Rhea" id="RHEA-COMP:14280"/>
        <dbReference type="ChEBI" id="CHEBI:15377"/>
        <dbReference type="ChEBI" id="CHEBI:15378"/>
        <dbReference type="ChEBI" id="CHEBI:16838"/>
        <dbReference type="ChEBI" id="CHEBI:43474"/>
        <dbReference type="EC" id="3.6.1.10"/>
    </reaction>
</comment>
<dbReference type="GeneID" id="88174634"/>
<dbReference type="InterPro" id="IPR012358">
    <property type="entry name" value="EndopolyPtase_N1"/>
</dbReference>
<evidence type="ECO:0000256" key="5">
    <source>
        <dbReference type="ARBA" id="ARBA00022554"/>
    </source>
</evidence>
<keyword evidence="8" id="KW-0735">Signal-anchor</keyword>
<dbReference type="GO" id="GO:0008081">
    <property type="term" value="F:phosphoric diester hydrolase activity"/>
    <property type="evidence" value="ECO:0007669"/>
    <property type="project" value="TreeGrafter"/>
</dbReference>
<evidence type="ECO:0000313" key="13">
    <source>
        <dbReference type="EMBL" id="WPK26222.1"/>
    </source>
</evidence>
<evidence type="ECO:0000256" key="12">
    <source>
        <dbReference type="PIRNR" id="PIRNR027093"/>
    </source>
</evidence>
<evidence type="ECO:0000256" key="1">
    <source>
        <dbReference type="ARBA" id="ARBA00004576"/>
    </source>
</evidence>
<dbReference type="InterPro" id="IPR041805">
    <property type="entry name" value="ASMase/PPN1_MPP"/>
</dbReference>
<protein>
    <recommendedName>
        <fullName evidence="4 12">Endopolyphosphatase</fullName>
        <ecNumber evidence="3 12">3.6.1.10</ecNumber>
    </recommendedName>
</protein>
<dbReference type="PANTHER" id="PTHR10340:SF55">
    <property type="entry name" value="ENDOPOLYPHOSPHATASE"/>
    <property type="match status" value="1"/>
</dbReference>
<sequence length="632" mass="73381">MNRPVKVWLACLLVAVSTVLLYVWTGKVENLLLLETDKNYDIANDKLDRLGLTKKRPVIVKDPLTGESKKIHGRFLHVTDFHPDPFYKPGSDISMFCHGGKGDAGEYGDAILGCDSPMALVEKTIDWIEENLKDEIDFIVWTGDNMRHDNDRNYPRFETDIFAMNEKISDLMLEKFGDLPIPSLGNNDVYPHNLFAVGPTMQTREFYKLWRHFVPQSQLHVFNQGVYFFQEVIPNRLAVLSINTLYLFQSNPLVDSCDRKKDPGYKLFLWLGYTLKEMRKRNMKVWLTGHVPPNAKNYDISCLRKYILWSHEYRDVVIGGLYGHMNIDHFIPLDSVLAYKSMESKFRRLGQLDPLQMEQSEPEDLVSQTLEDMYNAFNSSIYNDDAEDSLGFELSFRKNVRIEGGIPTNKVDFMNTVRKSMYSSIKGKKKSGDFGERYSIAHVSPSVVPTFNPSLRVWEYNITDLHETKSLTTTNWDHFFTKLQYILEDDTKADPMDYEEDILELSDNDVHASAKRDKTVPPKMPKSKQLGPAYMPQLFTPERYVQYYLDLESINKKEKKFDYEIEYTTDKDYGMKDLTVREWLKFGRKLGRPVKDLKKNIFETQGKKAAALWAKFLKHSFVSSDYENLGYG</sequence>
<keyword evidence="6" id="KW-0812">Transmembrane</keyword>